<sequence length="500" mass="57386">MVFSTVYEDPWIRNHLQLGQVAVQHLELIETFLKLLPYLGDRNSRISDETLAYSEWRYVMYLRFIDARGFSPNDHPPPWDVALIMYLHMLSPSRFHQYIYNNRHRVETGIYGLEHRHFPMTKLLTGEWCPSPTQKLWDEWNMPSGSSCRGPNLAYQLWPHPPWDSKKHLFSRMLGRDANRVPCSGREWSIPTDARTEGMIQHHDRRVIVMQNGFRCRTPISEKGYKVWDLQSYAAVRTRRVEERCRSQSIHEEFNEICALKPWPSLQDLRADLEQQISFWRVITNAKNSISRFIDNLTNSVDDYEHFLGLLEGKLPKNSGYGTYKSKYKSKLDSKPDASAQISGSPDPRLTRLLPPTLEIDLLWHTHRLYPATYWAWSFEKADWLLESERLPNTQAATLRLEHTKEAYSKCSVTLGKGTAIEQWFIEYVPSIMKHAAHNVMRTDLPCVLSGRGANRHRRVPRKGGRIDPRNDATGGGGAGDYGGPGSYDGGGDGGGGGGE</sequence>
<evidence type="ECO:0000313" key="3">
    <source>
        <dbReference type="Proteomes" id="UP000605986"/>
    </source>
</evidence>
<evidence type="ECO:0000256" key="1">
    <source>
        <dbReference type="SAM" id="MobiDB-lite"/>
    </source>
</evidence>
<feature type="region of interest" description="Disordered" evidence="1">
    <location>
        <begin position="329"/>
        <end position="348"/>
    </location>
</feature>
<keyword evidence="3" id="KW-1185">Reference proteome</keyword>
<comment type="caution">
    <text evidence="2">The sequence shown here is derived from an EMBL/GenBank/DDBJ whole genome shotgun (WGS) entry which is preliminary data.</text>
</comment>
<gene>
    <name evidence="2" type="ORF">F53441_6379</name>
</gene>
<organism evidence="2 3">
    <name type="scientific">Fusarium austroafricanum</name>
    <dbReference type="NCBI Taxonomy" id="2364996"/>
    <lineage>
        <taxon>Eukaryota</taxon>
        <taxon>Fungi</taxon>
        <taxon>Dikarya</taxon>
        <taxon>Ascomycota</taxon>
        <taxon>Pezizomycotina</taxon>
        <taxon>Sordariomycetes</taxon>
        <taxon>Hypocreomycetidae</taxon>
        <taxon>Hypocreales</taxon>
        <taxon>Nectriaceae</taxon>
        <taxon>Fusarium</taxon>
        <taxon>Fusarium concolor species complex</taxon>
    </lineage>
</organism>
<dbReference type="PANTHER" id="PTHR34365">
    <property type="entry name" value="ENOLASE (DUF1399)"/>
    <property type="match status" value="1"/>
</dbReference>
<reference evidence="2" key="1">
    <citation type="submission" date="2020-01" db="EMBL/GenBank/DDBJ databases">
        <title>Identification and distribution of gene clusters putatively required for synthesis of sphingolipid metabolism inhibitors in phylogenetically diverse species of the filamentous fungus Fusarium.</title>
        <authorList>
            <person name="Kim H.-S."/>
            <person name="Busman M."/>
            <person name="Brown D.W."/>
            <person name="Divon H."/>
            <person name="Uhlig S."/>
            <person name="Proctor R.H."/>
        </authorList>
    </citation>
    <scope>NUCLEOTIDE SEQUENCE</scope>
    <source>
        <strain evidence="2">NRRL 53441</strain>
    </source>
</reference>
<evidence type="ECO:0000313" key="2">
    <source>
        <dbReference type="EMBL" id="KAF4450524.1"/>
    </source>
</evidence>
<feature type="compositionally biased region" description="Basic residues" evidence="1">
    <location>
        <begin position="454"/>
        <end position="464"/>
    </location>
</feature>
<dbReference type="InterPro" id="IPR009836">
    <property type="entry name" value="GRDP-like"/>
</dbReference>
<protein>
    <submittedName>
        <fullName evidence="2">Uncharacterized protein</fullName>
    </submittedName>
</protein>
<dbReference type="AlphaFoldDB" id="A0A8H4NTF7"/>
<feature type="compositionally biased region" description="Gly residues" evidence="1">
    <location>
        <begin position="474"/>
        <end position="500"/>
    </location>
</feature>
<dbReference type="OrthoDB" id="2684236at2759"/>
<proteinExistence type="predicted"/>
<feature type="region of interest" description="Disordered" evidence="1">
    <location>
        <begin position="452"/>
        <end position="500"/>
    </location>
</feature>
<accession>A0A8H4NTF7</accession>
<dbReference type="EMBL" id="JAADJG010000247">
    <property type="protein sequence ID" value="KAF4450524.1"/>
    <property type="molecule type" value="Genomic_DNA"/>
</dbReference>
<name>A0A8H4NTF7_9HYPO</name>
<dbReference type="Proteomes" id="UP000605986">
    <property type="component" value="Unassembled WGS sequence"/>
</dbReference>
<dbReference type="PANTHER" id="PTHR34365:SF7">
    <property type="entry name" value="GLYCINE-RICH DOMAIN-CONTAINING PROTEIN 1"/>
    <property type="match status" value="1"/>
</dbReference>